<proteinExistence type="predicted"/>
<protein>
    <submittedName>
        <fullName evidence="1">Uncharacterized protein</fullName>
    </submittedName>
</protein>
<keyword evidence="2" id="KW-1185">Reference proteome</keyword>
<accession>A0A3M7SR83</accession>
<sequence length="83" mass="9590">MVNISTSEAKIKMELEPSVLVFDWIPEDHLINSQTIKDTQTSPNLMKKRFRSRGIKVEDLVTHTLSTHSLDDQLVFKSYIENT</sequence>
<dbReference type="EMBL" id="REGN01000916">
    <property type="protein sequence ID" value="RNA38117.1"/>
    <property type="molecule type" value="Genomic_DNA"/>
</dbReference>
<gene>
    <name evidence="1" type="ORF">BpHYR1_026970</name>
</gene>
<evidence type="ECO:0000313" key="2">
    <source>
        <dbReference type="Proteomes" id="UP000276133"/>
    </source>
</evidence>
<organism evidence="1 2">
    <name type="scientific">Brachionus plicatilis</name>
    <name type="common">Marine rotifer</name>
    <name type="synonym">Brachionus muelleri</name>
    <dbReference type="NCBI Taxonomy" id="10195"/>
    <lineage>
        <taxon>Eukaryota</taxon>
        <taxon>Metazoa</taxon>
        <taxon>Spiralia</taxon>
        <taxon>Gnathifera</taxon>
        <taxon>Rotifera</taxon>
        <taxon>Eurotatoria</taxon>
        <taxon>Monogononta</taxon>
        <taxon>Pseudotrocha</taxon>
        <taxon>Ploima</taxon>
        <taxon>Brachionidae</taxon>
        <taxon>Brachionus</taxon>
    </lineage>
</organism>
<dbReference type="Proteomes" id="UP000276133">
    <property type="component" value="Unassembled WGS sequence"/>
</dbReference>
<comment type="caution">
    <text evidence="1">The sequence shown here is derived from an EMBL/GenBank/DDBJ whole genome shotgun (WGS) entry which is preliminary data.</text>
</comment>
<evidence type="ECO:0000313" key="1">
    <source>
        <dbReference type="EMBL" id="RNA38117.1"/>
    </source>
</evidence>
<dbReference type="AlphaFoldDB" id="A0A3M7SR83"/>
<name>A0A3M7SR83_BRAPC</name>
<reference evidence="1 2" key="1">
    <citation type="journal article" date="2018" name="Sci. Rep.">
        <title>Genomic signatures of local adaptation to the degree of environmental predictability in rotifers.</title>
        <authorList>
            <person name="Franch-Gras L."/>
            <person name="Hahn C."/>
            <person name="Garcia-Roger E.M."/>
            <person name="Carmona M.J."/>
            <person name="Serra M."/>
            <person name="Gomez A."/>
        </authorList>
    </citation>
    <scope>NUCLEOTIDE SEQUENCE [LARGE SCALE GENOMIC DNA]</scope>
    <source>
        <strain evidence="1">HYR1</strain>
    </source>
</reference>